<organism evidence="4 5">
    <name type="scientific">Hevea brasiliensis</name>
    <name type="common">Para rubber tree</name>
    <name type="synonym">Siphonia brasiliensis</name>
    <dbReference type="NCBI Taxonomy" id="3981"/>
    <lineage>
        <taxon>Eukaryota</taxon>
        <taxon>Viridiplantae</taxon>
        <taxon>Streptophyta</taxon>
        <taxon>Embryophyta</taxon>
        <taxon>Tracheophyta</taxon>
        <taxon>Spermatophyta</taxon>
        <taxon>Magnoliopsida</taxon>
        <taxon>eudicotyledons</taxon>
        <taxon>Gunneridae</taxon>
        <taxon>Pentapetalae</taxon>
        <taxon>rosids</taxon>
        <taxon>fabids</taxon>
        <taxon>Malpighiales</taxon>
        <taxon>Euphorbiaceae</taxon>
        <taxon>Crotonoideae</taxon>
        <taxon>Micrandreae</taxon>
        <taxon>Hevea</taxon>
    </lineage>
</organism>
<dbReference type="Pfam" id="PF14299">
    <property type="entry name" value="PP2"/>
    <property type="match status" value="1"/>
</dbReference>
<dbReference type="Pfam" id="PF23598">
    <property type="entry name" value="LRR_14"/>
    <property type="match status" value="1"/>
</dbReference>
<keyword evidence="5" id="KW-1185">Reference proteome</keyword>
<sequence>MDLCWRSFFQNVKRDGFGNIQSCTMHDLMHDLATLVAGKEISIMNSKEKSVDERVRHAKLDFRLDSSDIIPVVLSIPKKLRSFILPHQEFYDHDAIRIFSSFKQLRVCEIKALSNSITNLQNLQVLNVSGCQYLKELPEDIKKLINLRHLYCHNCSSLTHMPRGLGQLTSLQTLTCLQIRNLRFVKNGKVNPKLEKPLLQSLVLVSSQYGDVRGDVNGDSEEMALLSLQPNSSLKELKKSIGQREQLLVTTSSYMLSVARNWWFLWAEWTSYPYGLAFARSSLMSVESHLSLCYPRFSSTMAKRALHWRNGQGGNATCFPQGTLHLSRVVLQIIGDGFSEVAELIRVCWFQIKGEISIQMLSPKTLYAAYLVFKLTTAAYGFESHSAEFIVELAGSKKDKRSVFLVSVRGQRRQYQT</sequence>
<reference evidence="4 5" key="1">
    <citation type="journal article" date="2020" name="Mol. Plant">
        <title>The Chromosome-Based Rubber Tree Genome Provides New Insights into Spurge Genome Evolution and Rubber Biosynthesis.</title>
        <authorList>
            <person name="Liu J."/>
            <person name="Shi C."/>
            <person name="Shi C.C."/>
            <person name="Li W."/>
            <person name="Zhang Q.J."/>
            <person name="Zhang Y."/>
            <person name="Li K."/>
            <person name="Lu H.F."/>
            <person name="Shi C."/>
            <person name="Zhu S.T."/>
            <person name="Xiao Z.Y."/>
            <person name="Nan H."/>
            <person name="Yue Y."/>
            <person name="Zhu X.G."/>
            <person name="Wu Y."/>
            <person name="Hong X.N."/>
            <person name="Fan G.Y."/>
            <person name="Tong Y."/>
            <person name="Zhang D."/>
            <person name="Mao C.L."/>
            <person name="Liu Y.L."/>
            <person name="Hao S.J."/>
            <person name="Liu W.Q."/>
            <person name="Lv M.Q."/>
            <person name="Zhang H.B."/>
            <person name="Liu Y."/>
            <person name="Hu-Tang G.R."/>
            <person name="Wang J.P."/>
            <person name="Wang J.H."/>
            <person name="Sun Y.H."/>
            <person name="Ni S.B."/>
            <person name="Chen W.B."/>
            <person name="Zhang X.C."/>
            <person name="Jiao Y.N."/>
            <person name="Eichler E.E."/>
            <person name="Li G.H."/>
            <person name="Liu X."/>
            <person name="Gao L.Z."/>
        </authorList>
    </citation>
    <scope>NUCLEOTIDE SEQUENCE [LARGE SCALE GENOMIC DNA]</scope>
    <source>
        <strain evidence="5">cv. GT1</strain>
        <tissue evidence="4">Leaf</tissue>
    </source>
</reference>
<feature type="domain" description="Disease resistance R13L4/SHOC-2-like LRR" evidence="3">
    <location>
        <begin position="105"/>
        <end position="186"/>
    </location>
</feature>
<protein>
    <submittedName>
        <fullName evidence="4">Uncharacterized protein</fullName>
    </submittedName>
</protein>
<dbReference type="InterPro" id="IPR032675">
    <property type="entry name" value="LRR_dom_sf"/>
</dbReference>
<evidence type="ECO:0000259" key="3">
    <source>
        <dbReference type="Pfam" id="PF23598"/>
    </source>
</evidence>
<comment type="caution">
    <text evidence="4">The sequence shown here is derived from an EMBL/GenBank/DDBJ whole genome shotgun (WGS) entry which is preliminary data.</text>
</comment>
<dbReference type="EMBL" id="JAAGAX010000003">
    <property type="protein sequence ID" value="KAF2319563.1"/>
    <property type="molecule type" value="Genomic_DNA"/>
</dbReference>
<dbReference type="Pfam" id="PF23559">
    <property type="entry name" value="WHD_DRP"/>
    <property type="match status" value="1"/>
</dbReference>
<evidence type="ECO:0000313" key="4">
    <source>
        <dbReference type="EMBL" id="KAF2319563.1"/>
    </source>
</evidence>
<keyword evidence="1" id="KW-0677">Repeat</keyword>
<evidence type="ECO:0000313" key="5">
    <source>
        <dbReference type="Proteomes" id="UP000467840"/>
    </source>
</evidence>
<dbReference type="PANTHER" id="PTHR47186:SF13">
    <property type="entry name" value="DISEASE RESISTANCE PROTEIN RGA3"/>
    <property type="match status" value="1"/>
</dbReference>
<dbReference type="AlphaFoldDB" id="A0A6A6N502"/>
<accession>A0A6A6N502</accession>
<dbReference type="Proteomes" id="UP000467840">
    <property type="component" value="Chromosome 10"/>
</dbReference>
<dbReference type="Gene3D" id="3.80.10.10">
    <property type="entry name" value="Ribonuclease Inhibitor"/>
    <property type="match status" value="1"/>
</dbReference>
<dbReference type="SUPFAM" id="SSF52058">
    <property type="entry name" value="L domain-like"/>
    <property type="match status" value="1"/>
</dbReference>
<dbReference type="InterPro" id="IPR055414">
    <property type="entry name" value="LRR_R13L4/SHOC2-like"/>
</dbReference>
<proteinExistence type="predicted"/>
<evidence type="ECO:0000256" key="1">
    <source>
        <dbReference type="ARBA" id="ARBA00022737"/>
    </source>
</evidence>
<name>A0A6A6N502_HEVBR</name>
<evidence type="ECO:0000259" key="2">
    <source>
        <dbReference type="Pfam" id="PF23559"/>
    </source>
</evidence>
<dbReference type="PANTHER" id="PTHR47186">
    <property type="entry name" value="LEUCINE-RICH REPEAT-CONTAINING PROTEIN 57"/>
    <property type="match status" value="1"/>
</dbReference>
<dbReference type="InterPro" id="IPR025886">
    <property type="entry name" value="PP2-like"/>
</dbReference>
<feature type="domain" description="Disease resistance protein winged helix" evidence="2">
    <location>
        <begin position="2"/>
        <end position="33"/>
    </location>
</feature>
<gene>
    <name evidence="4" type="ORF">GH714_017039</name>
</gene>
<dbReference type="InterPro" id="IPR058922">
    <property type="entry name" value="WHD_DRP"/>
</dbReference>